<feature type="transmembrane region" description="Helical" evidence="5">
    <location>
        <begin position="21"/>
        <end position="51"/>
    </location>
</feature>
<evidence type="ECO:0000256" key="3">
    <source>
        <dbReference type="ARBA" id="ARBA00022989"/>
    </source>
</evidence>
<dbReference type="Pfam" id="PF04932">
    <property type="entry name" value="Wzy_C"/>
    <property type="match status" value="1"/>
</dbReference>
<dbReference type="RefSeq" id="WP_073193341.1">
    <property type="nucleotide sequence ID" value="NZ_FQTW01000007.1"/>
</dbReference>
<evidence type="ECO:0000256" key="1">
    <source>
        <dbReference type="ARBA" id="ARBA00004141"/>
    </source>
</evidence>
<feature type="transmembrane region" description="Helical" evidence="5">
    <location>
        <begin position="210"/>
        <end position="231"/>
    </location>
</feature>
<dbReference type="EMBL" id="FQTW01000007">
    <property type="protein sequence ID" value="SHE87743.1"/>
    <property type="molecule type" value="Genomic_DNA"/>
</dbReference>
<evidence type="ECO:0000256" key="5">
    <source>
        <dbReference type="SAM" id="Phobius"/>
    </source>
</evidence>
<dbReference type="OrthoDB" id="1118890at2"/>
<dbReference type="AlphaFoldDB" id="A0A1M4X345"/>
<dbReference type="InterPro" id="IPR051533">
    <property type="entry name" value="WaaL-like"/>
</dbReference>
<evidence type="ECO:0000256" key="2">
    <source>
        <dbReference type="ARBA" id="ARBA00022692"/>
    </source>
</evidence>
<feature type="transmembrane region" description="Helical" evidence="5">
    <location>
        <begin position="385"/>
        <end position="402"/>
    </location>
</feature>
<reference evidence="7 8" key="1">
    <citation type="submission" date="2016-11" db="EMBL/GenBank/DDBJ databases">
        <authorList>
            <person name="Jaros S."/>
            <person name="Januszkiewicz K."/>
            <person name="Wedrychowicz H."/>
        </authorList>
    </citation>
    <scope>NUCLEOTIDE SEQUENCE [LARGE SCALE GENOMIC DNA]</scope>
    <source>
        <strain evidence="7 8">DSM 25661</strain>
    </source>
</reference>
<sequence length="473" mass="52263">MQRRLTKRLKRPTEIPYLNALIFHVVLGFAIYLVKSLATLYFLGILVYFIFKILRNAKDKYVVLEAAAYITAAEVFLRMTDGAFLHETGKYSVIVFMLLGMFLHGFKRKALIFVVYLALLLPAVYVTYVDLPFGMNFRKNILFNFSGPLSLAASALFCYDLKIKLSRFLKILDLMLLPIILMTVYIIFYAPDLSKVVTNADASFGASGGFGPNQVSTALGIGLFIGLVRFIMPHKNKLVQLIVLGSIPLIAMRALATLSRGGVFTALLMFIAFLGIYFWYAPIKLKSKSFVKLALIVGVGIVVWTATVVSTGGLVAKKYANEQVSGESRGDVTTGRVEIANAEFEIFSDQPFLGSGVGMSKVARLELVGDKAASHNEITRMISEHGLLGIIALLLLLLVPAFKFLKQPKNLFIIPLIVFWGATINHSAMRIAAPGFIYGLALISIQYKAKRSNIKKGIKKKSLNKPNTIVTHV</sequence>
<protein>
    <submittedName>
        <fullName evidence="7">O-Antigen ligase</fullName>
    </submittedName>
</protein>
<name>A0A1M4X345_9FLAO</name>
<feature type="domain" description="O-antigen ligase-related" evidence="6">
    <location>
        <begin position="250"/>
        <end position="394"/>
    </location>
</feature>
<feature type="transmembrane region" description="Helical" evidence="5">
    <location>
        <begin position="171"/>
        <end position="190"/>
    </location>
</feature>
<dbReference type="GO" id="GO:0016020">
    <property type="term" value="C:membrane"/>
    <property type="evidence" value="ECO:0007669"/>
    <property type="project" value="UniProtKB-SubCell"/>
</dbReference>
<feature type="transmembrane region" description="Helical" evidence="5">
    <location>
        <begin position="293"/>
        <end position="316"/>
    </location>
</feature>
<evidence type="ECO:0000313" key="7">
    <source>
        <dbReference type="EMBL" id="SHE87743.1"/>
    </source>
</evidence>
<keyword evidence="4 5" id="KW-0472">Membrane</keyword>
<evidence type="ECO:0000256" key="4">
    <source>
        <dbReference type="ARBA" id="ARBA00023136"/>
    </source>
</evidence>
<dbReference type="GO" id="GO:0016874">
    <property type="term" value="F:ligase activity"/>
    <property type="evidence" value="ECO:0007669"/>
    <property type="project" value="UniProtKB-KW"/>
</dbReference>
<accession>A0A1M4X345</accession>
<keyword evidence="8" id="KW-1185">Reference proteome</keyword>
<dbReference type="Proteomes" id="UP000184462">
    <property type="component" value="Unassembled WGS sequence"/>
</dbReference>
<keyword evidence="2 5" id="KW-0812">Transmembrane</keyword>
<feature type="transmembrane region" description="Helical" evidence="5">
    <location>
        <begin position="110"/>
        <end position="129"/>
    </location>
</feature>
<keyword evidence="7" id="KW-0436">Ligase</keyword>
<comment type="subcellular location">
    <subcellularLocation>
        <location evidence="1">Membrane</location>
        <topology evidence="1">Multi-pass membrane protein</topology>
    </subcellularLocation>
</comment>
<feature type="transmembrane region" description="Helical" evidence="5">
    <location>
        <begin position="431"/>
        <end position="449"/>
    </location>
</feature>
<gene>
    <name evidence="7" type="ORF">SAMN05444278_10776</name>
</gene>
<dbReference type="STRING" id="1155689.SAMN05444278_10776"/>
<keyword evidence="3 5" id="KW-1133">Transmembrane helix</keyword>
<dbReference type="PANTHER" id="PTHR37422:SF13">
    <property type="entry name" value="LIPOPOLYSACCHARIDE BIOSYNTHESIS PROTEIN PA4999-RELATED"/>
    <property type="match status" value="1"/>
</dbReference>
<feature type="transmembrane region" description="Helical" evidence="5">
    <location>
        <begin position="141"/>
        <end position="159"/>
    </location>
</feature>
<dbReference type="PANTHER" id="PTHR37422">
    <property type="entry name" value="TEICHURONIC ACID BIOSYNTHESIS PROTEIN TUAE"/>
    <property type="match status" value="1"/>
</dbReference>
<evidence type="ECO:0000313" key="8">
    <source>
        <dbReference type="Proteomes" id="UP000184462"/>
    </source>
</evidence>
<feature type="transmembrane region" description="Helical" evidence="5">
    <location>
        <begin position="262"/>
        <end position="281"/>
    </location>
</feature>
<dbReference type="InterPro" id="IPR007016">
    <property type="entry name" value="O-antigen_ligase-rel_domated"/>
</dbReference>
<proteinExistence type="predicted"/>
<feature type="transmembrane region" description="Helical" evidence="5">
    <location>
        <begin position="83"/>
        <end position="103"/>
    </location>
</feature>
<organism evidence="7 8">
    <name type="scientific">Psychroflexus salarius</name>
    <dbReference type="NCBI Taxonomy" id="1155689"/>
    <lineage>
        <taxon>Bacteria</taxon>
        <taxon>Pseudomonadati</taxon>
        <taxon>Bacteroidota</taxon>
        <taxon>Flavobacteriia</taxon>
        <taxon>Flavobacteriales</taxon>
        <taxon>Flavobacteriaceae</taxon>
        <taxon>Psychroflexus</taxon>
    </lineage>
</organism>
<evidence type="ECO:0000259" key="6">
    <source>
        <dbReference type="Pfam" id="PF04932"/>
    </source>
</evidence>